<dbReference type="RefSeq" id="XP_024578071.1">
    <property type="nucleotide sequence ID" value="XM_024727500.2"/>
</dbReference>
<organism evidence="1 2">
    <name type="scientific">Plasmopara halstedii</name>
    <name type="common">Downy mildew of sunflower</name>
    <dbReference type="NCBI Taxonomy" id="4781"/>
    <lineage>
        <taxon>Eukaryota</taxon>
        <taxon>Sar</taxon>
        <taxon>Stramenopiles</taxon>
        <taxon>Oomycota</taxon>
        <taxon>Peronosporomycetes</taxon>
        <taxon>Peronosporales</taxon>
        <taxon>Peronosporaceae</taxon>
        <taxon>Plasmopara</taxon>
    </lineage>
</organism>
<proteinExistence type="predicted"/>
<dbReference type="EMBL" id="CCYD01000600">
    <property type="protein sequence ID" value="CEG41702.1"/>
    <property type="molecule type" value="Genomic_DNA"/>
</dbReference>
<reference evidence="2" key="1">
    <citation type="submission" date="2014-09" db="EMBL/GenBank/DDBJ databases">
        <authorList>
            <person name="Sharma Rahul"/>
            <person name="Thines Marco"/>
        </authorList>
    </citation>
    <scope>NUCLEOTIDE SEQUENCE [LARGE SCALE GENOMIC DNA]</scope>
</reference>
<dbReference type="Proteomes" id="UP000054928">
    <property type="component" value="Unassembled WGS sequence"/>
</dbReference>
<evidence type="ECO:0000313" key="2">
    <source>
        <dbReference type="Proteomes" id="UP000054928"/>
    </source>
</evidence>
<dbReference type="GeneID" id="36409610"/>
<evidence type="ECO:0000313" key="1">
    <source>
        <dbReference type="EMBL" id="CEG41702.1"/>
    </source>
</evidence>
<accession>A0A0P1AM27</accession>
<keyword evidence="2" id="KW-1185">Reference proteome</keyword>
<protein>
    <submittedName>
        <fullName evidence="1">Uncharacterized protein</fullName>
    </submittedName>
</protein>
<sequence>MIRTSATCTVYSSKQVRHCEIGHLVPTVDIATITISVSFFSTCICVGKSFRHLTHQQRNLASFIYSTK</sequence>
<name>A0A0P1AM27_PLAHL</name>
<dbReference type="AlphaFoldDB" id="A0A0P1AM27"/>